<name>A0A645E793_9ZZZZ</name>
<protein>
    <submittedName>
        <fullName evidence="2">Uncharacterized protein</fullName>
    </submittedName>
</protein>
<feature type="region of interest" description="Disordered" evidence="1">
    <location>
        <begin position="50"/>
        <end position="75"/>
    </location>
</feature>
<accession>A0A645E793</accession>
<feature type="region of interest" description="Disordered" evidence="1">
    <location>
        <begin position="144"/>
        <end position="164"/>
    </location>
</feature>
<dbReference type="AlphaFoldDB" id="A0A645E793"/>
<organism evidence="2">
    <name type="scientific">bioreactor metagenome</name>
    <dbReference type="NCBI Taxonomy" id="1076179"/>
    <lineage>
        <taxon>unclassified sequences</taxon>
        <taxon>metagenomes</taxon>
        <taxon>ecological metagenomes</taxon>
    </lineage>
</organism>
<dbReference type="EMBL" id="VSSQ01043045">
    <property type="protein sequence ID" value="MPM96693.1"/>
    <property type="molecule type" value="Genomic_DNA"/>
</dbReference>
<reference evidence="2" key="1">
    <citation type="submission" date="2019-08" db="EMBL/GenBank/DDBJ databases">
        <authorList>
            <person name="Kucharzyk K."/>
            <person name="Murdoch R.W."/>
            <person name="Higgins S."/>
            <person name="Loffler F."/>
        </authorList>
    </citation>
    <scope>NUCLEOTIDE SEQUENCE</scope>
</reference>
<proteinExistence type="predicted"/>
<evidence type="ECO:0000256" key="1">
    <source>
        <dbReference type="SAM" id="MobiDB-lite"/>
    </source>
</evidence>
<sequence length="164" mass="17688">MAPPEPVLFRFEEHGQGFSHPALKIGFLHARGRRRRRFGPRLLDRIGHLSLHPGRRGAGPAGIGKNVHGGKPAAADKVQRALKLPLRFPRKAHNQVGGNAGAVEMRPQQLQRTGVAPGVVFPVHPPEGLVAAALERQMEVGAQIGQRRRPGAKLRGNGARLQGP</sequence>
<gene>
    <name evidence="2" type="ORF">SDC9_143858</name>
</gene>
<comment type="caution">
    <text evidence="2">The sequence shown here is derived from an EMBL/GenBank/DDBJ whole genome shotgun (WGS) entry which is preliminary data.</text>
</comment>
<evidence type="ECO:0000313" key="2">
    <source>
        <dbReference type="EMBL" id="MPM96693.1"/>
    </source>
</evidence>